<name>A0AAW2ZFC2_9EUKA</name>
<dbReference type="PANTHER" id="PTHR37031">
    <property type="entry name" value="METALLOPHOSPHATASE BINDING DOMAIN PROTEIN"/>
    <property type="match status" value="1"/>
</dbReference>
<dbReference type="Proteomes" id="UP001431209">
    <property type="component" value="Unassembled WGS sequence"/>
</dbReference>
<dbReference type="PANTHER" id="PTHR37031:SF2">
    <property type="entry name" value="PHOD-LIKE PHOSPHATASE METALLOPHOSPHATASE DOMAIN-CONTAINING PROTEIN"/>
    <property type="match status" value="1"/>
</dbReference>
<feature type="transmembrane region" description="Helical" evidence="1">
    <location>
        <begin position="366"/>
        <end position="388"/>
    </location>
</feature>
<dbReference type="EMBL" id="JAOPGA020001379">
    <property type="protein sequence ID" value="KAL0487876.1"/>
    <property type="molecule type" value="Genomic_DNA"/>
</dbReference>
<dbReference type="CDD" id="cd07389">
    <property type="entry name" value="MPP_PhoD"/>
    <property type="match status" value="1"/>
</dbReference>
<evidence type="ECO:0000313" key="3">
    <source>
        <dbReference type="EMBL" id="KAL0487876.1"/>
    </source>
</evidence>
<keyword evidence="4" id="KW-1185">Reference proteome</keyword>
<dbReference type="SUPFAM" id="SSF56300">
    <property type="entry name" value="Metallo-dependent phosphatases"/>
    <property type="match status" value="1"/>
</dbReference>
<accession>A0AAW2ZFC2</accession>
<organism evidence="3 4">
    <name type="scientific">Acrasis kona</name>
    <dbReference type="NCBI Taxonomy" id="1008807"/>
    <lineage>
        <taxon>Eukaryota</taxon>
        <taxon>Discoba</taxon>
        <taxon>Heterolobosea</taxon>
        <taxon>Tetramitia</taxon>
        <taxon>Eutetramitia</taxon>
        <taxon>Acrasidae</taxon>
        <taxon>Acrasis</taxon>
    </lineage>
</organism>
<evidence type="ECO:0000259" key="2">
    <source>
        <dbReference type="Pfam" id="PF09423"/>
    </source>
</evidence>
<protein>
    <submittedName>
        <fullName evidence="3">2 TM domain-containing transmembrane protein Rft1</fullName>
    </submittedName>
</protein>
<reference evidence="3 4" key="1">
    <citation type="submission" date="2024-03" db="EMBL/GenBank/DDBJ databases">
        <title>The Acrasis kona genome and developmental transcriptomes reveal deep origins of eukaryotic multicellular pathways.</title>
        <authorList>
            <person name="Sheikh S."/>
            <person name="Fu C.-J."/>
            <person name="Brown M.W."/>
            <person name="Baldauf S.L."/>
        </authorList>
    </citation>
    <scope>NUCLEOTIDE SEQUENCE [LARGE SCALE GENOMIC DNA]</scope>
    <source>
        <strain evidence="3 4">ATCC MYA-3509</strain>
    </source>
</reference>
<dbReference type="InterPro" id="IPR018946">
    <property type="entry name" value="PhoD-like_MPP"/>
</dbReference>
<keyword evidence="1" id="KW-0472">Membrane</keyword>
<dbReference type="Gene3D" id="3.60.21.70">
    <property type="entry name" value="PhoD-like phosphatase"/>
    <property type="match status" value="1"/>
</dbReference>
<sequence>MTKTRNLKFIALSCDRYFDDQDDSHWKLLLQKEQQTYDGMIHMGDQIYADSVVKAAIAANITDNETLREEFRKVYRRTWSHPTIRTILKHGPHWMFPDDHDILNNLDREFITGARAHAVKAGREVFLEYQYALHSDFDGHSVDHIYFNLKISPNVVFMFVDTRFERTFNFNEEHSLLGSSQFTSFQNNIIQFGSDPNIKNIVVFTSVPLGFFSESMSKLVYKIEQERYPSHPHIINDTLQVLNVMKPYHDKILVVSGDVHQFVETSICDDKGICIEQLISSGITNGSAVIHENKLFLFFTLGRYLTSHILGQENGEDNQWYVTHKKQHYATNYAVISVGAQGISYYGVVPDALSRSDLFKVFVFEYFLQIGGALLIVIVFAFISRFLFRK</sequence>
<evidence type="ECO:0000256" key="1">
    <source>
        <dbReference type="SAM" id="Phobius"/>
    </source>
</evidence>
<keyword evidence="1 3" id="KW-0812">Transmembrane</keyword>
<feature type="domain" description="PhoD-like phosphatase metallophosphatase" evidence="2">
    <location>
        <begin position="9"/>
        <end position="286"/>
    </location>
</feature>
<proteinExistence type="predicted"/>
<gene>
    <name evidence="3" type="ORF">AKO1_000084</name>
</gene>
<evidence type="ECO:0000313" key="4">
    <source>
        <dbReference type="Proteomes" id="UP001431209"/>
    </source>
</evidence>
<dbReference type="InterPro" id="IPR029052">
    <property type="entry name" value="Metallo-depent_PP-like"/>
</dbReference>
<keyword evidence="1" id="KW-1133">Transmembrane helix</keyword>
<dbReference type="Pfam" id="PF09423">
    <property type="entry name" value="PhoD"/>
    <property type="match status" value="1"/>
</dbReference>
<comment type="caution">
    <text evidence="3">The sequence shown here is derived from an EMBL/GenBank/DDBJ whole genome shotgun (WGS) entry which is preliminary data.</text>
</comment>
<dbReference type="InterPro" id="IPR038607">
    <property type="entry name" value="PhoD-like_sf"/>
</dbReference>
<dbReference type="AlphaFoldDB" id="A0AAW2ZFC2"/>